<organism evidence="1 2">
    <name type="scientific">Lutibacter flavus</name>
    <dbReference type="NCBI Taxonomy" id="691689"/>
    <lineage>
        <taxon>Bacteria</taxon>
        <taxon>Pseudomonadati</taxon>
        <taxon>Bacteroidota</taxon>
        <taxon>Flavobacteriia</taxon>
        <taxon>Flavobacteriales</taxon>
        <taxon>Flavobacteriaceae</taxon>
        <taxon>Lutibacter</taxon>
    </lineage>
</organism>
<evidence type="ECO:0000313" key="2">
    <source>
        <dbReference type="Proteomes" id="UP000198412"/>
    </source>
</evidence>
<protein>
    <submittedName>
        <fullName evidence="1">Uncharacterized protein</fullName>
    </submittedName>
</protein>
<sequence>MIITKTEKYTLLKPDENSIDLFFESFKTKYSKFEGEHLILDFSEKINTKLKDLLLFLELSSQHRENGTSFVLICKGIDIDEIPEEINVVPTITEAVDILEMDAIERDLGF</sequence>
<reference evidence="2" key="1">
    <citation type="submission" date="2017-06" db="EMBL/GenBank/DDBJ databases">
        <authorList>
            <person name="Varghese N."/>
            <person name="Submissions S."/>
        </authorList>
    </citation>
    <scope>NUCLEOTIDE SEQUENCE [LARGE SCALE GENOMIC DNA]</scope>
    <source>
        <strain evidence="2">DSM 27993</strain>
    </source>
</reference>
<dbReference type="Proteomes" id="UP000198412">
    <property type="component" value="Unassembled WGS sequence"/>
</dbReference>
<dbReference type="EMBL" id="FZNX01000003">
    <property type="protein sequence ID" value="SNR63287.1"/>
    <property type="molecule type" value="Genomic_DNA"/>
</dbReference>
<evidence type="ECO:0000313" key="1">
    <source>
        <dbReference type="EMBL" id="SNR63287.1"/>
    </source>
</evidence>
<proteinExistence type="predicted"/>
<name>A0A238XWJ6_9FLAO</name>
<accession>A0A238XWJ6</accession>
<keyword evidence="2" id="KW-1185">Reference proteome</keyword>
<dbReference type="AlphaFoldDB" id="A0A238XWJ6"/>
<gene>
    <name evidence="1" type="ORF">SAMN04488111_2178</name>
</gene>
<dbReference type="RefSeq" id="WP_089378455.1">
    <property type="nucleotide sequence ID" value="NZ_FZNX01000003.1"/>
</dbReference>
<dbReference type="OrthoDB" id="1442602at2"/>
<dbReference type="InterPro" id="IPR036513">
    <property type="entry name" value="STAS_dom_sf"/>
</dbReference>
<dbReference type="Gene3D" id="3.30.750.24">
    <property type="entry name" value="STAS domain"/>
    <property type="match status" value="1"/>
</dbReference>